<dbReference type="InterPro" id="IPR000515">
    <property type="entry name" value="MetI-like"/>
</dbReference>
<feature type="transmembrane region" description="Helical" evidence="7">
    <location>
        <begin position="101"/>
        <end position="124"/>
    </location>
</feature>
<keyword evidence="4 7" id="KW-0812">Transmembrane</keyword>
<keyword evidence="5 7" id="KW-1133">Transmembrane helix</keyword>
<dbReference type="InterPro" id="IPR045621">
    <property type="entry name" value="BPD_transp_1_N"/>
</dbReference>
<protein>
    <submittedName>
        <fullName evidence="9">Peptide/nickel transport system permease protein</fullName>
    </submittedName>
</protein>
<feature type="transmembrane region" description="Helical" evidence="7">
    <location>
        <begin position="189"/>
        <end position="208"/>
    </location>
</feature>
<evidence type="ECO:0000313" key="9">
    <source>
        <dbReference type="EMBL" id="MBB5435598.1"/>
    </source>
</evidence>
<comment type="caution">
    <text evidence="9">The sequence shown here is derived from an EMBL/GenBank/DDBJ whole genome shotgun (WGS) entry which is preliminary data.</text>
</comment>
<organism evidence="9 10">
    <name type="scientific">Nocardiopsis composta</name>
    <dbReference type="NCBI Taxonomy" id="157465"/>
    <lineage>
        <taxon>Bacteria</taxon>
        <taxon>Bacillati</taxon>
        <taxon>Actinomycetota</taxon>
        <taxon>Actinomycetes</taxon>
        <taxon>Streptosporangiales</taxon>
        <taxon>Nocardiopsidaceae</taxon>
        <taxon>Nocardiopsis</taxon>
    </lineage>
</organism>
<name>A0A7W8QS48_9ACTN</name>
<evidence type="ECO:0000256" key="1">
    <source>
        <dbReference type="ARBA" id="ARBA00004651"/>
    </source>
</evidence>
<dbReference type="Pfam" id="PF19300">
    <property type="entry name" value="BPD_transp_1_N"/>
    <property type="match status" value="1"/>
</dbReference>
<dbReference type="EMBL" id="JACHDB010000002">
    <property type="protein sequence ID" value="MBB5435598.1"/>
    <property type="molecule type" value="Genomic_DNA"/>
</dbReference>
<dbReference type="AlphaFoldDB" id="A0A7W8QS48"/>
<evidence type="ECO:0000256" key="4">
    <source>
        <dbReference type="ARBA" id="ARBA00022692"/>
    </source>
</evidence>
<feature type="transmembrane region" description="Helical" evidence="7">
    <location>
        <begin position="247"/>
        <end position="269"/>
    </location>
</feature>
<feature type="transmembrane region" description="Helical" evidence="7">
    <location>
        <begin position="289"/>
        <end position="312"/>
    </location>
</feature>
<dbReference type="RefSeq" id="WP_184398514.1">
    <property type="nucleotide sequence ID" value="NZ_BAAAJD010000151.1"/>
</dbReference>
<proteinExistence type="inferred from homology"/>
<dbReference type="Proteomes" id="UP000572635">
    <property type="component" value="Unassembled WGS sequence"/>
</dbReference>
<feature type="domain" description="ABC transmembrane type-1" evidence="8">
    <location>
        <begin position="97"/>
        <end position="312"/>
    </location>
</feature>
<evidence type="ECO:0000256" key="5">
    <source>
        <dbReference type="ARBA" id="ARBA00022989"/>
    </source>
</evidence>
<keyword evidence="2 7" id="KW-0813">Transport</keyword>
<dbReference type="GO" id="GO:0055085">
    <property type="term" value="P:transmembrane transport"/>
    <property type="evidence" value="ECO:0007669"/>
    <property type="project" value="InterPro"/>
</dbReference>
<dbReference type="InterPro" id="IPR035906">
    <property type="entry name" value="MetI-like_sf"/>
</dbReference>
<feature type="transmembrane region" description="Helical" evidence="7">
    <location>
        <begin position="136"/>
        <end position="159"/>
    </location>
</feature>
<dbReference type="Gene3D" id="1.10.3720.10">
    <property type="entry name" value="MetI-like"/>
    <property type="match status" value="1"/>
</dbReference>
<keyword evidence="6 7" id="KW-0472">Membrane</keyword>
<reference evidence="9 10" key="1">
    <citation type="submission" date="2020-08" db="EMBL/GenBank/DDBJ databases">
        <title>Sequencing the genomes of 1000 actinobacteria strains.</title>
        <authorList>
            <person name="Klenk H.-P."/>
        </authorList>
    </citation>
    <scope>NUCLEOTIDE SEQUENCE [LARGE SCALE GENOMIC DNA]</scope>
    <source>
        <strain evidence="9 10">DSM 44551</strain>
    </source>
</reference>
<accession>A0A7W8QS48</accession>
<keyword evidence="3" id="KW-1003">Cell membrane</keyword>
<evidence type="ECO:0000256" key="6">
    <source>
        <dbReference type="ARBA" id="ARBA00023136"/>
    </source>
</evidence>
<dbReference type="PANTHER" id="PTHR43163">
    <property type="entry name" value="DIPEPTIDE TRANSPORT SYSTEM PERMEASE PROTEIN DPPB-RELATED"/>
    <property type="match status" value="1"/>
</dbReference>
<evidence type="ECO:0000256" key="3">
    <source>
        <dbReference type="ARBA" id="ARBA00022475"/>
    </source>
</evidence>
<evidence type="ECO:0000256" key="2">
    <source>
        <dbReference type="ARBA" id="ARBA00022448"/>
    </source>
</evidence>
<keyword evidence="10" id="KW-1185">Reference proteome</keyword>
<dbReference type="GO" id="GO:0005886">
    <property type="term" value="C:plasma membrane"/>
    <property type="evidence" value="ECO:0007669"/>
    <property type="project" value="UniProtKB-SubCell"/>
</dbReference>
<sequence length="322" mass="34822">MTSYLIRRCLQAVPLLLGISVIVFALLQMTPGGPMAAGEGAQSQASAEQIARLRGRYGLDDPLWMQYLKWLGGILTGDWGASFNTGRPVVEAITERLPTTLLLTGLSFGLSVLLALVVGVTAAVRHRTLFDYVSTGLAFAGLAMPSFWFGLMLLFVFSYSLDWLPSSGLADLRFRHEGFAAFLDRAEHLVLPVAVLSLVSVASLTRYVRSSMLDVLGQDYIRTARGNGLPERTVVLGHGLRNASIPVVTVAVLAIPELFLGAVITETIFGLPGMGRLFVESAELRDYPVLLGILLIASVLVVSANLLADILYGRLDPRISYE</sequence>
<dbReference type="PROSITE" id="PS50928">
    <property type="entry name" value="ABC_TM1"/>
    <property type="match status" value="1"/>
</dbReference>
<comment type="similarity">
    <text evidence="7">Belongs to the binding-protein-dependent transport system permease family.</text>
</comment>
<evidence type="ECO:0000256" key="7">
    <source>
        <dbReference type="RuleBase" id="RU363032"/>
    </source>
</evidence>
<evidence type="ECO:0000313" key="10">
    <source>
        <dbReference type="Proteomes" id="UP000572635"/>
    </source>
</evidence>
<gene>
    <name evidence="9" type="ORF">HDA36_005746</name>
</gene>
<dbReference type="PANTHER" id="PTHR43163:SF6">
    <property type="entry name" value="DIPEPTIDE TRANSPORT SYSTEM PERMEASE PROTEIN DPPB-RELATED"/>
    <property type="match status" value="1"/>
</dbReference>
<dbReference type="SUPFAM" id="SSF161098">
    <property type="entry name" value="MetI-like"/>
    <property type="match status" value="1"/>
</dbReference>
<dbReference type="Pfam" id="PF00528">
    <property type="entry name" value="BPD_transp_1"/>
    <property type="match status" value="1"/>
</dbReference>
<dbReference type="CDD" id="cd06261">
    <property type="entry name" value="TM_PBP2"/>
    <property type="match status" value="1"/>
</dbReference>
<evidence type="ECO:0000259" key="8">
    <source>
        <dbReference type="PROSITE" id="PS50928"/>
    </source>
</evidence>
<comment type="subcellular location">
    <subcellularLocation>
        <location evidence="1 7">Cell membrane</location>
        <topology evidence="1 7">Multi-pass membrane protein</topology>
    </subcellularLocation>
</comment>